<dbReference type="EC" id="2.7.11.1" evidence="3"/>
<dbReference type="PROSITE" id="PS00108">
    <property type="entry name" value="PROTEIN_KINASE_ST"/>
    <property type="match status" value="1"/>
</dbReference>
<comment type="caution">
    <text evidence="19">The sequence shown here is derived from an EMBL/GenBank/DDBJ whole genome shotgun (WGS) entry which is preliminary data.</text>
</comment>
<feature type="compositionally biased region" description="Acidic residues" evidence="16">
    <location>
        <begin position="965"/>
        <end position="981"/>
    </location>
</feature>
<evidence type="ECO:0000313" key="19">
    <source>
        <dbReference type="EMBL" id="KAK7861681.1"/>
    </source>
</evidence>
<dbReference type="Pfam" id="PF08477">
    <property type="entry name" value="Roc"/>
    <property type="match status" value="1"/>
</dbReference>
<accession>A0AAN9VEV0</accession>
<keyword evidence="11 14" id="KW-0040">ANK repeat</keyword>
<evidence type="ECO:0000256" key="2">
    <source>
        <dbReference type="ARBA" id="ARBA00008171"/>
    </source>
</evidence>
<dbReference type="Proteomes" id="UP001378592">
    <property type="component" value="Unassembled WGS sequence"/>
</dbReference>
<dbReference type="InterPro" id="IPR000719">
    <property type="entry name" value="Prot_kinase_dom"/>
</dbReference>
<keyword evidence="9" id="KW-0418">Kinase</keyword>
<dbReference type="InterPro" id="IPR002110">
    <property type="entry name" value="Ankyrin_rpt"/>
</dbReference>
<evidence type="ECO:0000256" key="11">
    <source>
        <dbReference type="ARBA" id="ARBA00023043"/>
    </source>
</evidence>
<dbReference type="SMART" id="SM00248">
    <property type="entry name" value="ANK"/>
    <property type="match status" value="10"/>
</dbReference>
<dbReference type="Pfam" id="PF16095">
    <property type="entry name" value="COR-A"/>
    <property type="match status" value="1"/>
</dbReference>
<dbReference type="Pfam" id="PF00023">
    <property type="entry name" value="Ank"/>
    <property type="match status" value="1"/>
</dbReference>
<dbReference type="Gene3D" id="3.30.70.1390">
    <property type="entry name" value="ROC domain from the Parkinson's disease-associated leucine-rich repeat kinase 2"/>
    <property type="match status" value="1"/>
</dbReference>
<keyword evidence="4" id="KW-0723">Serine/threonine-protein kinase</keyword>
<organism evidence="19 20">
    <name type="scientific">Gryllus longicercus</name>
    <dbReference type="NCBI Taxonomy" id="2509291"/>
    <lineage>
        <taxon>Eukaryota</taxon>
        <taxon>Metazoa</taxon>
        <taxon>Ecdysozoa</taxon>
        <taxon>Arthropoda</taxon>
        <taxon>Hexapoda</taxon>
        <taxon>Insecta</taxon>
        <taxon>Pterygota</taxon>
        <taxon>Neoptera</taxon>
        <taxon>Polyneoptera</taxon>
        <taxon>Orthoptera</taxon>
        <taxon>Ensifera</taxon>
        <taxon>Gryllidea</taxon>
        <taxon>Grylloidea</taxon>
        <taxon>Gryllidae</taxon>
        <taxon>Gryllinae</taxon>
        <taxon>Gryllus</taxon>
    </lineage>
</organism>
<feature type="repeat" description="ANK" evidence="14">
    <location>
        <begin position="405"/>
        <end position="437"/>
    </location>
</feature>
<keyword evidence="5" id="KW-0433">Leucine-rich repeat</keyword>
<evidence type="ECO:0000256" key="6">
    <source>
        <dbReference type="ARBA" id="ARBA00022679"/>
    </source>
</evidence>
<dbReference type="InterPro" id="IPR032675">
    <property type="entry name" value="LRR_dom_sf"/>
</dbReference>
<dbReference type="Gene3D" id="1.25.40.20">
    <property type="entry name" value="Ankyrin repeat-containing domain"/>
    <property type="match status" value="3"/>
</dbReference>
<dbReference type="PROSITE" id="PS50297">
    <property type="entry name" value="ANK_REP_REGION"/>
    <property type="match status" value="3"/>
</dbReference>
<dbReference type="Gene3D" id="3.80.10.10">
    <property type="entry name" value="Ribonuclease Inhibitor"/>
    <property type="match status" value="3"/>
</dbReference>
<evidence type="ECO:0000256" key="8">
    <source>
        <dbReference type="ARBA" id="ARBA00022741"/>
    </source>
</evidence>
<keyword evidence="8 15" id="KW-0547">Nucleotide-binding</keyword>
<dbReference type="Pfam" id="PF23748">
    <property type="entry name" value="Beta-prop_LRRK2"/>
    <property type="match status" value="1"/>
</dbReference>
<evidence type="ECO:0000256" key="7">
    <source>
        <dbReference type="ARBA" id="ARBA00022737"/>
    </source>
</evidence>
<dbReference type="Pfam" id="PF12796">
    <property type="entry name" value="Ank_2"/>
    <property type="match status" value="2"/>
</dbReference>
<evidence type="ECO:0000259" key="18">
    <source>
        <dbReference type="PROSITE" id="PS51424"/>
    </source>
</evidence>
<proteinExistence type="inferred from homology"/>
<dbReference type="Pfam" id="PF13855">
    <property type="entry name" value="LRR_8"/>
    <property type="match status" value="1"/>
</dbReference>
<dbReference type="PANTHER" id="PTHR24198">
    <property type="entry name" value="ANKYRIN REPEAT AND PROTEIN KINASE DOMAIN-CONTAINING PROTEIN"/>
    <property type="match status" value="1"/>
</dbReference>
<dbReference type="SUPFAM" id="SSF52540">
    <property type="entry name" value="P-loop containing nucleoside triphosphate hydrolases"/>
    <property type="match status" value="1"/>
</dbReference>
<feature type="repeat" description="ANK" evidence="14">
    <location>
        <begin position="46"/>
        <end position="78"/>
    </location>
</feature>
<dbReference type="InterPro" id="IPR001611">
    <property type="entry name" value="Leu-rich_rpt"/>
</dbReference>
<comment type="cofactor">
    <cofactor evidence="1">
        <name>Mg(2+)</name>
        <dbReference type="ChEBI" id="CHEBI:18420"/>
    </cofactor>
</comment>
<reference evidence="19 20" key="1">
    <citation type="submission" date="2024-03" db="EMBL/GenBank/DDBJ databases">
        <title>The genome assembly and annotation of the cricket Gryllus longicercus Weissman &amp; Gray.</title>
        <authorList>
            <person name="Szrajer S."/>
            <person name="Gray D."/>
            <person name="Ylla G."/>
        </authorList>
    </citation>
    <scope>NUCLEOTIDE SEQUENCE [LARGE SCALE GENOMIC DNA]</scope>
    <source>
        <strain evidence="19">DAG 2021-001</strain>
        <tissue evidence="19">Whole body minus gut</tissue>
    </source>
</reference>
<dbReference type="PROSITE" id="PS51450">
    <property type="entry name" value="LRR"/>
    <property type="match status" value="4"/>
</dbReference>
<dbReference type="FunFam" id="3.30.200.20:FF:000803">
    <property type="entry name" value="Probable serine/threonine-protein kinase roco4"/>
    <property type="match status" value="1"/>
</dbReference>
<feature type="region of interest" description="Disordered" evidence="16">
    <location>
        <begin position="2568"/>
        <end position="2589"/>
    </location>
</feature>
<dbReference type="InterPro" id="IPR008271">
    <property type="entry name" value="Ser/Thr_kinase_AS"/>
</dbReference>
<dbReference type="PANTHER" id="PTHR24198:SF169">
    <property type="entry name" value="NON-SPECIFIC SERINE_THREONINE PROTEIN KINASE"/>
    <property type="match status" value="1"/>
</dbReference>
<dbReference type="SUPFAM" id="SSF48403">
    <property type="entry name" value="Ankyrin repeat"/>
    <property type="match status" value="2"/>
</dbReference>
<dbReference type="SUPFAM" id="SSF50998">
    <property type="entry name" value="Quinoprotein alcohol dehydrogenase-like"/>
    <property type="match status" value="1"/>
</dbReference>
<evidence type="ECO:0000256" key="1">
    <source>
        <dbReference type="ARBA" id="ARBA00001946"/>
    </source>
</evidence>
<dbReference type="InterPro" id="IPR036770">
    <property type="entry name" value="Ankyrin_rpt-contain_sf"/>
</dbReference>
<dbReference type="Gene3D" id="3.40.50.300">
    <property type="entry name" value="P-loop containing nucleotide triphosphate hydrolases"/>
    <property type="match status" value="1"/>
</dbReference>
<evidence type="ECO:0000256" key="13">
    <source>
        <dbReference type="ARBA" id="ARBA00048679"/>
    </source>
</evidence>
<gene>
    <name evidence="19" type="ORF">R5R35_005355</name>
</gene>
<dbReference type="PROSITE" id="PS51424">
    <property type="entry name" value="ROC"/>
    <property type="match status" value="1"/>
</dbReference>
<evidence type="ECO:0000256" key="10">
    <source>
        <dbReference type="ARBA" id="ARBA00022840"/>
    </source>
</evidence>
<comment type="catalytic activity">
    <reaction evidence="13">
        <text>L-seryl-[protein] + ATP = O-phospho-L-seryl-[protein] + ADP + H(+)</text>
        <dbReference type="Rhea" id="RHEA:17989"/>
        <dbReference type="Rhea" id="RHEA-COMP:9863"/>
        <dbReference type="Rhea" id="RHEA-COMP:11604"/>
        <dbReference type="ChEBI" id="CHEBI:15378"/>
        <dbReference type="ChEBI" id="CHEBI:29999"/>
        <dbReference type="ChEBI" id="CHEBI:30616"/>
        <dbReference type="ChEBI" id="CHEBI:83421"/>
        <dbReference type="ChEBI" id="CHEBI:456216"/>
        <dbReference type="EC" id="2.7.11.1"/>
    </reaction>
</comment>
<dbReference type="InterPro" id="IPR032171">
    <property type="entry name" value="COR-A"/>
</dbReference>
<dbReference type="SUPFAM" id="SSF52058">
    <property type="entry name" value="L domain-like"/>
    <property type="match status" value="1"/>
</dbReference>
<evidence type="ECO:0000256" key="5">
    <source>
        <dbReference type="ARBA" id="ARBA00022614"/>
    </source>
</evidence>
<dbReference type="GO" id="GO:0004674">
    <property type="term" value="F:protein serine/threonine kinase activity"/>
    <property type="evidence" value="ECO:0007669"/>
    <property type="project" value="UniProtKB-KW"/>
</dbReference>
<keyword evidence="6" id="KW-0808">Transferase</keyword>
<dbReference type="GO" id="GO:0005525">
    <property type="term" value="F:GTP binding"/>
    <property type="evidence" value="ECO:0007669"/>
    <property type="project" value="UniProtKB-KW"/>
</dbReference>
<dbReference type="PRINTS" id="PR00449">
    <property type="entry name" value="RASTRNSFRMNG"/>
</dbReference>
<dbReference type="InterPro" id="IPR027417">
    <property type="entry name" value="P-loop_NTPase"/>
</dbReference>
<dbReference type="FunFam" id="3.30.70.1390:FF:000004">
    <property type="entry name" value="Leucine-rich repeat kinase, isoform C"/>
    <property type="match status" value="1"/>
</dbReference>
<dbReference type="InterPro" id="IPR003591">
    <property type="entry name" value="Leu-rich_rpt_typical-subtyp"/>
</dbReference>
<sequence>MENVTPEDEDFPGRLLHQAALWDNAELLEDLLHGEQIAHINSQDSWGRTPLHAAATNDNSRCLGVLLQAGADPNTPCGPRGENRTPLHLSSEHGFVSNVQLLLSHGADLMARDNNGLTPLDISEKGEHVDCMEILKQAADAKESARQSSHHALRDTCANGDAALVRALLQQLGPEAALVVNMAPSGSNTLLFMACEAGRKEIVKVLLDHDADGRIHPVTKYSPLYIACYNGRKDIVEMLLKRFPELIQQHTVERWLPIHACCINGHTHVMELLLKYPYPPHLMQKYRDPSGDWEYEMPFDLNMKDVTGQSAIYVASLLGNYKMVDLLLKFRVKAIRIKSIKEKEAEEASDQANANDIVSPTRRRISDGIQSIMARLNLRSGETQGPVRNECMLSPLQVNVYCNNNSETPLHAAVKGKHYEVVSALLLCGADPNMSCRPPEQVSSPDCEDAGSSVGSVSTALVEACKNRDIGMTDLLLRHGARDDDCKALRVATHNHDDILTAKLLSIKAYPDPEYRLNKAAMTEEGLPQVGHLGISSLTYSALFPNTAVMVNWHHQQCELAEVRKQWLIDAALTVNPKLKLNPRNQDVVLFAVTRIDLSKNALTWLPLVLFQLHSLRYLNVAQNKIERLPIRTDKGGLASPAKKSGSKSNKTTVTKTGYTAPVLEELYLQDNRLDQIPEDIFQLPSLVTLDISNNKLQTLPYNMWKAPKLKELNAAFNLLRELPSNPPEIACDVQSPVHSEKGSSFADSVENLETSCSEISEDSTSVSEDQLLDARALHASFVKTKSVQHLDIQHHNIWSRNVEVTEQIPHADGEGQENCSQLSSLNLAHNQFSCVPPALPCLAVNLTRLNLSYNSLRSMSHITSYPGTLKQLDLSHNQVCCWPSLPQIECLDSAEISHTVCYAPSEGTLGSRSSTKLPPSLPGRRSLRSAILASLCVHRRHLRLDSLRTLVLADNKLSRLQLSTDDDGASSVSEDDDNEWDVLNPAANQSKTRLMFPNLSMLDVSNNQLREVPHNIHELANLSVLNVSGNSDVSELPPQMGLLSRLWNLNTRGCSLQEPLKSMIDSKKYKTMDVIGYLKSVLEDARPYARMKLMIVGVQGIGKTSLLEQLRQEGVGSYKKKPVEHWAKRMGNKNINVKTSRGTNMSTVGVDIGDWVYEKKVRGQSSYGPVVFRTWDFGGQREYYATHQYFLSKRSLYLVVWRIPDGQKGINEILQWLVNIQARAPNSPVLIVGTHYDMMREYYPASYSEELQQIIRDKFINIVDAEKCGLPRVLDTIEVSCKTRHNIKLLCSLVYDTVFSLRPPGSKELLLEQRVPATYLALEDVVSHLATERRLTGVDPVLNAEQYKAVVTAEMQYRCQRSFRDAAELHQATLFLHENGVLLHYDDATLKDLYFLDPQWLCDMLAHVVTIREINPFARTGVMKLDDLKHVFKSSNMGHIDTRGYIVNLLNKFEVALTWDSRTLLIPSLLPAEEQLRVTSHQQLVRVKIPVRSRGWAVRNKKIASSNASTLVGNSSFYTQSPDKFRLQRPGSAPAMSRSPGAGSSEEVAETPPVPQYELTHRSDPECSIRRLLLMSYFPSGFWSRLITRILADDAIVDIVRSFFVMPKEVAQDAKLAQVLDVRAEWVLWQTGMELKYADTTLFRMKEVLHSPRNSPVDYRQLRFRLKQEGTWCDVDLASSSILEIYFPVDTIVIKRPITDEASAGEAIGYQAIVLDPSPECTTQLLALAVDHIDILLEDWYPTLGTRFVHTSEGKFLVTRLVPCPRCLAPQADTELLQQQKADRDGWPAPGQEQPPPGAPTPLQTGLAAKTLAEAFHRAENEQFGSRQVRKSQESYTSECDSGVGPDSAGSSRKHSVEGHPGIGTDESASTEETESHPLFSWIIEECILAAYDRKTVTCPSHGDIPLAQVAPDTIFLDLGERHLVRPENIRRGRLLGRGAFGFVFRGTCRVRGTSQTIDVAMKMLQPVQPGANARQSALIAYKAAQGKWDRDPLQYACKAYCTARQELNILLSLRHANIVPLVGVCTRPLALVLDLAPQGALDATLRHYRRSGARFGVFCLQAIILQAAKAIEYLHQQHIIYRDLKSENVLVWEMPPPFQDGPESSVHIKLADYGISRLTLPSGTKGFGGTEGFMAPEIMRYNGEEEYTEKVDCFSFGMFIYELLTLHQPFEGHESVKECILEGGRPPLTYRETLYPSLMLDLMVLCWSQSPRDRPSASQIVSIASAPEFTHLGDTVSLNHGGSVVATSAVILPEIAEEGGCSAELWMACSNARVDLLMGSPRGWLQYCTLALPQHPTAACTVDGNVWIGDSMGAIHAYIGKDCCKLFSYTLDPEAPETCAVCAMVPLPVLQRVAVALSNGRLFLVRSDLLPTSPTMGEGSFVMTELGSSPALHSLTAIFREQGRVCELWCGEAQGNISIFTIRENIVTSHDVVNHYDPIIENICVLNLVSTHSPVYYDSEDVSVCSYVYPGCIVYQWDTNSHTILNKLDCSKLVPCSESLKSISIEEHLSPGKCQVTSLAILNNELYVGTTWGCIVVAERSTMRPITVFRPFEEEVRAIVPFIRPGKQQHASSESTDDDSRNRRSLSPMIATIGRGYRSLISRYTDTVMTPTPLVQSPSHTQHDARSQHMHALLWRAEHWAAA</sequence>
<dbReference type="InterPro" id="IPR011047">
    <property type="entry name" value="Quinoprotein_ADH-like_sf"/>
</dbReference>
<dbReference type="SUPFAM" id="SSF56112">
    <property type="entry name" value="Protein kinase-like (PK-like)"/>
    <property type="match status" value="1"/>
</dbReference>
<evidence type="ECO:0000256" key="3">
    <source>
        <dbReference type="ARBA" id="ARBA00012513"/>
    </source>
</evidence>
<feature type="region of interest" description="Disordered" evidence="16">
    <location>
        <begin position="964"/>
        <end position="983"/>
    </location>
</feature>
<evidence type="ECO:0000256" key="4">
    <source>
        <dbReference type="ARBA" id="ARBA00022527"/>
    </source>
</evidence>
<evidence type="ECO:0000259" key="17">
    <source>
        <dbReference type="PROSITE" id="PS50011"/>
    </source>
</evidence>
<dbReference type="GO" id="GO:0005737">
    <property type="term" value="C:cytoplasm"/>
    <property type="evidence" value="ECO:0007669"/>
    <property type="project" value="UniProtKB-ARBA"/>
</dbReference>
<dbReference type="PROSITE" id="PS50011">
    <property type="entry name" value="PROTEIN_KINASE_DOM"/>
    <property type="match status" value="1"/>
</dbReference>
<feature type="region of interest" description="Disordered" evidence="16">
    <location>
        <begin position="1821"/>
        <end position="1877"/>
    </location>
</feature>
<keyword evidence="20" id="KW-1185">Reference proteome</keyword>
<feature type="repeat" description="ANK" evidence="14">
    <location>
        <begin position="82"/>
        <end position="114"/>
    </location>
</feature>
<evidence type="ECO:0000256" key="16">
    <source>
        <dbReference type="SAM" id="MobiDB-lite"/>
    </source>
</evidence>
<evidence type="ECO:0000256" key="14">
    <source>
        <dbReference type="PROSITE-ProRule" id="PRU00023"/>
    </source>
</evidence>
<feature type="domain" description="Protein kinase" evidence="17">
    <location>
        <begin position="1931"/>
        <end position="2231"/>
    </location>
</feature>
<dbReference type="InterPro" id="IPR017441">
    <property type="entry name" value="Protein_kinase_ATP_BS"/>
</dbReference>
<dbReference type="Pfam" id="PF00069">
    <property type="entry name" value="Pkinase"/>
    <property type="match status" value="1"/>
</dbReference>
<dbReference type="SMART" id="SM00369">
    <property type="entry name" value="LRR_TYP"/>
    <property type="match status" value="9"/>
</dbReference>
<feature type="binding site" evidence="15">
    <location>
        <position position="1964"/>
    </location>
    <ligand>
        <name>ATP</name>
        <dbReference type="ChEBI" id="CHEBI:30616"/>
    </ligand>
</feature>
<keyword evidence="7" id="KW-0677">Repeat</keyword>
<dbReference type="EMBL" id="JAZDUA010000307">
    <property type="protein sequence ID" value="KAK7861681.1"/>
    <property type="molecule type" value="Genomic_DNA"/>
</dbReference>
<dbReference type="SMART" id="SM00220">
    <property type="entry name" value="S_TKc"/>
    <property type="match status" value="1"/>
</dbReference>
<dbReference type="FunFam" id="3.40.50.300:FF:001518">
    <property type="entry name" value="Leucine-rich repeat kinase, isoform C"/>
    <property type="match status" value="1"/>
</dbReference>
<evidence type="ECO:0000256" key="15">
    <source>
        <dbReference type="PROSITE-ProRule" id="PRU10141"/>
    </source>
</evidence>
<dbReference type="GO" id="GO:0005524">
    <property type="term" value="F:ATP binding"/>
    <property type="evidence" value="ECO:0007669"/>
    <property type="project" value="UniProtKB-UniRule"/>
</dbReference>
<name>A0AAN9VEV0_9ORTH</name>
<dbReference type="FunFam" id="1.10.510.10:FF:000749">
    <property type="entry name" value="Leucine-rich repeat kinase, isoform C"/>
    <property type="match status" value="1"/>
</dbReference>
<dbReference type="GO" id="GO:0009966">
    <property type="term" value="P:regulation of signal transduction"/>
    <property type="evidence" value="ECO:0007669"/>
    <property type="project" value="UniProtKB-ARBA"/>
</dbReference>
<dbReference type="InterPro" id="IPR011009">
    <property type="entry name" value="Kinase-like_dom_sf"/>
</dbReference>
<evidence type="ECO:0000313" key="20">
    <source>
        <dbReference type="Proteomes" id="UP001378592"/>
    </source>
</evidence>
<dbReference type="PROSITE" id="PS50088">
    <property type="entry name" value="ANK_REPEAT"/>
    <property type="match status" value="3"/>
</dbReference>
<feature type="region of interest" description="Disordered" evidence="16">
    <location>
        <begin position="1528"/>
        <end position="1562"/>
    </location>
</feature>
<evidence type="ECO:0000256" key="9">
    <source>
        <dbReference type="ARBA" id="ARBA00022777"/>
    </source>
</evidence>
<comment type="catalytic activity">
    <reaction evidence="12">
        <text>L-threonyl-[protein] + ATP = O-phospho-L-threonyl-[protein] + ADP + H(+)</text>
        <dbReference type="Rhea" id="RHEA:46608"/>
        <dbReference type="Rhea" id="RHEA-COMP:11060"/>
        <dbReference type="Rhea" id="RHEA-COMP:11605"/>
        <dbReference type="ChEBI" id="CHEBI:15378"/>
        <dbReference type="ChEBI" id="CHEBI:30013"/>
        <dbReference type="ChEBI" id="CHEBI:30616"/>
        <dbReference type="ChEBI" id="CHEBI:61977"/>
        <dbReference type="ChEBI" id="CHEBI:456216"/>
        <dbReference type="EC" id="2.7.11.1"/>
    </reaction>
</comment>
<evidence type="ECO:0000256" key="12">
    <source>
        <dbReference type="ARBA" id="ARBA00047899"/>
    </source>
</evidence>
<dbReference type="InterPro" id="IPR056602">
    <property type="entry name" value="Beta-prop_LRRK2"/>
</dbReference>
<dbReference type="SMART" id="SM00364">
    <property type="entry name" value="LRR_BAC"/>
    <property type="match status" value="7"/>
</dbReference>
<comment type="similarity">
    <text evidence="2">Belongs to the protein kinase superfamily. TKL Ser/Thr protein kinase family. ROCO subfamily.</text>
</comment>
<dbReference type="Gene3D" id="1.10.510.10">
    <property type="entry name" value="Transferase(Phosphotransferase) domain 1"/>
    <property type="match status" value="1"/>
</dbReference>
<keyword evidence="10 15" id="KW-0067">ATP-binding</keyword>
<feature type="domain" description="Roc" evidence="18">
    <location>
        <begin position="1085"/>
        <end position="1302"/>
    </location>
</feature>
<protein>
    <recommendedName>
        <fullName evidence="3">non-specific serine/threonine protein kinase</fullName>
        <ecNumber evidence="3">2.7.11.1</ecNumber>
    </recommendedName>
</protein>
<dbReference type="InterPro" id="IPR020859">
    <property type="entry name" value="ROC"/>
</dbReference>
<feature type="region of interest" description="Disordered" evidence="16">
    <location>
        <begin position="1778"/>
        <end position="1805"/>
    </location>
</feature>
<dbReference type="PROSITE" id="PS00107">
    <property type="entry name" value="PROTEIN_KINASE_ATP"/>
    <property type="match status" value="1"/>
</dbReference>